<gene>
    <name evidence="3" type="ORF">M437DRAFT_58898</name>
</gene>
<sequence length="606" mass="67964">MRPVARPRSRDGCWTCRLRKVKCDEVGPICGCCTKSKKECVWSKRWKFSDLSSAVRRNYKITTYSGNPRFGASTLLRSPAEHAHIMDVEAPMEDITQETTFLGCRPTLNIVLTPNSYPPPTTNGRVIKLDGFTISKLYNSDDPDIVCLRELGNAFLSVMSLKPSLAKEADGTSNSAPQISCDVLDCSTEDDHYFQYFQNVVARKLIPHDISDQVDGIEGPVNEMISLSKTWIALRHAIRAVSTLYLAVDGRPDILAESFNHYSKAIRACIGESNDSFPTSPLAVSLYLHFILLLFDMCCASQEFLPERQVWTAHIDQLARLAYQMDPIKDSQASLLWYALQIDLNSCLAGDSGAGSLVKAYQSSEWQSPFRYKLPCSATKSVDGTYDGTAYDHCRSIQNLIHAKLADLSQLASEIRAEVERDPTSITKVQQQIVEFRDQLRQCWQHKTWRFFTVGLERVKPSLILKLKTIYDRSCIQYSTAMLYLSISMYVGQYCHTFASQHADITRHSKRILVLASEMVETGDAWSSLLGLPVFLAGIVSRESRDMDACRALCHAVKAMCPIFNISKIEKVLDKGHRKHICQSAYGICLGGMDWASLCRSCGMAN</sequence>
<dbReference type="GO" id="GO:0000981">
    <property type="term" value="F:DNA-binding transcription factor activity, RNA polymerase II-specific"/>
    <property type="evidence" value="ECO:0007669"/>
    <property type="project" value="InterPro"/>
</dbReference>
<dbReference type="Gene3D" id="4.10.240.10">
    <property type="entry name" value="Zn(2)-C6 fungal-type DNA-binding domain"/>
    <property type="match status" value="1"/>
</dbReference>
<dbReference type="PROSITE" id="PS50048">
    <property type="entry name" value="ZN2_CY6_FUNGAL_2"/>
    <property type="match status" value="1"/>
</dbReference>
<dbReference type="EMBL" id="KL584853">
    <property type="protein sequence ID" value="KEQ58584.1"/>
    <property type="molecule type" value="Genomic_DNA"/>
</dbReference>
<dbReference type="GO" id="GO:0045944">
    <property type="term" value="P:positive regulation of transcription by RNA polymerase II"/>
    <property type="evidence" value="ECO:0007669"/>
    <property type="project" value="TreeGrafter"/>
</dbReference>
<dbReference type="GO" id="GO:0005634">
    <property type="term" value="C:nucleus"/>
    <property type="evidence" value="ECO:0007669"/>
    <property type="project" value="TreeGrafter"/>
</dbReference>
<dbReference type="PROSITE" id="PS00463">
    <property type="entry name" value="ZN2_CY6_FUNGAL_1"/>
    <property type="match status" value="1"/>
</dbReference>
<dbReference type="AlphaFoldDB" id="A0A074VHQ2"/>
<dbReference type="PANTHER" id="PTHR37534:SF7">
    <property type="entry name" value="TRANSCRIPTIONAL ACTIVATOR PROTEIN UGA3"/>
    <property type="match status" value="1"/>
</dbReference>
<dbReference type="InterPro" id="IPR001138">
    <property type="entry name" value="Zn2Cys6_DnaBD"/>
</dbReference>
<dbReference type="STRING" id="1043003.A0A074VHQ2"/>
<dbReference type="RefSeq" id="XP_040875607.1">
    <property type="nucleotide sequence ID" value="XM_041023477.1"/>
</dbReference>
<dbReference type="Pfam" id="PF00172">
    <property type="entry name" value="Zn_clus"/>
    <property type="match status" value="1"/>
</dbReference>
<feature type="domain" description="Zn(2)-C6 fungal-type" evidence="2">
    <location>
        <begin position="12"/>
        <end position="42"/>
    </location>
</feature>
<dbReference type="HOGENOM" id="CLU_015365_0_0_1"/>
<dbReference type="CDD" id="cd12148">
    <property type="entry name" value="fungal_TF_MHR"/>
    <property type="match status" value="1"/>
</dbReference>
<keyword evidence="1" id="KW-0539">Nucleus</keyword>
<proteinExistence type="predicted"/>
<dbReference type="GO" id="GO:0008270">
    <property type="term" value="F:zinc ion binding"/>
    <property type="evidence" value="ECO:0007669"/>
    <property type="project" value="InterPro"/>
</dbReference>
<reference evidence="3 4" key="1">
    <citation type="journal article" date="2014" name="BMC Genomics">
        <title>Genome sequencing of four Aureobasidium pullulans varieties: biotechnological potential, stress tolerance, and description of new species.</title>
        <authorList>
            <person name="Gostin Ar C."/>
            <person name="Ohm R.A."/>
            <person name="Kogej T."/>
            <person name="Sonjak S."/>
            <person name="Turk M."/>
            <person name="Zajc J."/>
            <person name="Zalar P."/>
            <person name="Grube M."/>
            <person name="Sun H."/>
            <person name="Han J."/>
            <person name="Sharma A."/>
            <person name="Chiniquy J."/>
            <person name="Ngan C.Y."/>
            <person name="Lipzen A."/>
            <person name="Barry K."/>
            <person name="Grigoriev I.V."/>
            <person name="Gunde-Cimerman N."/>
        </authorList>
    </citation>
    <scope>NUCLEOTIDE SEQUENCE [LARGE SCALE GENOMIC DNA]</scope>
    <source>
        <strain evidence="3 4">CBS 110374</strain>
    </source>
</reference>
<evidence type="ECO:0000313" key="4">
    <source>
        <dbReference type="Proteomes" id="UP000030672"/>
    </source>
</evidence>
<evidence type="ECO:0000313" key="3">
    <source>
        <dbReference type="EMBL" id="KEQ58584.1"/>
    </source>
</evidence>
<dbReference type="GO" id="GO:0000976">
    <property type="term" value="F:transcription cis-regulatory region binding"/>
    <property type="evidence" value="ECO:0007669"/>
    <property type="project" value="TreeGrafter"/>
</dbReference>
<accession>A0A074VHQ2</accession>
<dbReference type="SMART" id="SM00066">
    <property type="entry name" value="GAL4"/>
    <property type="match status" value="1"/>
</dbReference>
<dbReference type="SUPFAM" id="SSF57701">
    <property type="entry name" value="Zn2/Cys6 DNA-binding domain"/>
    <property type="match status" value="1"/>
</dbReference>
<dbReference type="CDD" id="cd00067">
    <property type="entry name" value="GAL4"/>
    <property type="match status" value="1"/>
</dbReference>
<keyword evidence="4" id="KW-1185">Reference proteome</keyword>
<dbReference type="GeneID" id="63916850"/>
<evidence type="ECO:0000259" key="2">
    <source>
        <dbReference type="PROSITE" id="PS50048"/>
    </source>
</evidence>
<dbReference type="Proteomes" id="UP000030672">
    <property type="component" value="Unassembled WGS sequence"/>
</dbReference>
<dbReference type="InterPro" id="IPR036864">
    <property type="entry name" value="Zn2-C6_fun-type_DNA-bd_sf"/>
</dbReference>
<organism evidence="3 4">
    <name type="scientific">Aureobasidium melanogenum (strain CBS 110374)</name>
    <name type="common">Aureobasidium pullulans var. melanogenum</name>
    <dbReference type="NCBI Taxonomy" id="1043003"/>
    <lineage>
        <taxon>Eukaryota</taxon>
        <taxon>Fungi</taxon>
        <taxon>Dikarya</taxon>
        <taxon>Ascomycota</taxon>
        <taxon>Pezizomycotina</taxon>
        <taxon>Dothideomycetes</taxon>
        <taxon>Dothideomycetidae</taxon>
        <taxon>Dothideales</taxon>
        <taxon>Saccotheciaceae</taxon>
        <taxon>Aureobasidium</taxon>
    </lineage>
</organism>
<protein>
    <recommendedName>
        <fullName evidence="2">Zn(2)-C6 fungal-type domain-containing protein</fullName>
    </recommendedName>
</protein>
<evidence type="ECO:0000256" key="1">
    <source>
        <dbReference type="ARBA" id="ARBA00023242"/>
    </source>
</evidence>
<name>A0A074VHQ2_AURM1</name>
<dbReference type="PANTHER" id="PTHR37534">
    <property type="entry name" value="TRANSCRIPTIONAL ACTIVATOR PROTEIN UGA3"/>
    <property type="match status" value="1"/>
</dbReference>